<evidence type="ECO:0000256" key="5">
    <source>
        <dbReference type="ARBA" id="ARBA00022692"/>
    </source>
</evidence>
<evidence type="ECO:0000256" key="2">
    <source>
        <dbReference type="ARBA" id="ARBA00007647"/>
    </source>
</evidence>
<organism evidence="9 10">
    <name type="scientific">Batillaria attramentaria</name>
    <dbReference type="NCBI Taxonomy" id="370345"/>
    <lineage>
        <taxon>Eukaryota</taxon>
        <taxon>Metazoa</taxon>
        <taxon>Spiralia</taxon>
        <taxon>Lophotrochozoa</taxon>
        <taxon>Mollusca</taxon>
        <taxon>Gastropoda</taxon>
        <taxon>Caenogastropoda</taxon>
        <taxon>Sorbeoconcha</taxon>
        <taxon>Cerithioidea</taxon>
        <taxon>Batillariidae</taxon>
        <taxon>Batillaria</taxon>
    </lineage>
</organism>
<dbReference type="GO" id="GO:0016757">
    <property type="term" value="F:glycosyltransferase activity"/>
    <property type="evidence" value="ECO:0007669"/>
    <property type="project" value="UniProtKB-UniRule"/>
</dbReference>
<evidence type="ECO:0000256" key="1">
    <source>
        <dbReference type="ARBA" id="ARBA00004167"/>
    </source>
</evidence>
<dbReference type="GO" id="GO:0016020">
    <property type="term" value="C:membrane"/>
    <property type="evidence" value="ECO:0007669"/>
    <property type="project" value="UniProtKB-SubCell"/>
</dbReference>
<keyword evidence="5" id="KW-0812">Transmembrane</keyword>
<comment type="subcellular location">
    <subcellularLocation>
        <location evidence="1">Membrane</location>
        <topology evidence="1">Single-pass membrane protein</topology>
    </subcellularLocation>
</comment>
<evidence type="ECO:0000256" key="3">
    <source>
        <dbReference type="ARBA" id="ARBA00022676"/>
    </source>
</evidence>
<protein>
    <recommendedName>
        <fullName evidence="8">Glycosyltransferase family 92 protein</fullName>
        <ecNumber evidence="8">2.4.1.-</ecNumber>
    </recommendedName>
</protein>
<keyword evidence="3 8" id="KW-0328">Glycosyltransferase</keyword>
<keyword evidence="4 8" id="KW-0808">Transferase</keyword>
<evidence type="ECO:0000256" key="6">
    <source>
        <dbReference type="ARBA" id="ARBA00022989"/>
    </source>
</evidence>
<evidence type="ECO:0000256" key="4">
    <source>
        <dbReference type="ARBA" id="ARBA00022679"/>
    </source>
</evidence>
<gene>
    <name evidence="9" type="ORF">BaRGS_00010783</name>
</gene>
<dbReference type="Proteomes" id="UP001519460">
    <property type="component" value="Unassembled WGS sequence"/>
</dbReference>
<sequence>MKSDLSRSLSSAHPAFHFLVDRRVLGKKRNSLRQKDDLVRVAGQGENIQVGELEVHVMSAIHRHDYPLPGAFNVLLVGSMSPQVYVRTGLRPHRFTSPQVYVPTGRYQYVSFAEKSCDVNMTVAREIVVPKDGKHKVAVCIKVVYGDPDPERLVEWLEFSRLVGVDVVQMFYHSVNISQRGLDVLQYYNSTGLVSLYPLTIAFKKGQPPRGFQSEVSQAFMDACVSLNDCVHRLYRYDFVIVMDLDELLLPSPPYNTLPELFQIYYRSLDSSSLATTREQKANVQMAKQRVQKFSPDACHVDPQQA</sequence>
<name>A0ABD0LEC3_9CAEN</name>
<dbReference type="EC" id="2.4.1.-" evidence="8"/>
<comment type="similarity">
    <text evidence="2 8">Belongs to the glycosyltransferase 92 family.</text>
</comment>
<keyword evidence="7" id="KW-0472">Membrane</keyword>
<comment type="caution">
    <text evidence="9">The sequence shown here is derived from an EMBL/GenBank/DDBJ whole genome shotgun (WGS) entry which is preliminary data.</text>
</comment>
<evidence type="ECO:0000313" key="10">
    <source>
        <dbReference type="Proteomes" id="UP001519460"/>
    </source>
</evidence>
<dbReference type="AlphaFoldDB" id="A0ABD0LEC3"/>
<evidence type="ECO:0000256" key="8">
    <source>
        <dbReference type="RuleBase" id="RU366017"/>
    </source>
</evidence>
<dbReference type="PANTHER" id="PTHR21461">
    <property type="entry name" value="GLYCOSYLTRANSFERASE FAMILY 92 PROTEIN"/>
    <property type="match status" value="1"/>
</dbReference>
<dbReference type="Pfam" id="PF01697">
    <property type="entry name" value="Glyco_transf_92"/>
    <property type="match status" value="1"/>
</dbReference>
<dbReference type="PANTHER" id="PTHR21461:SF69">
    <property type="entry name" value="GLYCOSYLTRANSFERASE FAMILY 92 PROTEIN"/>
    <property type="match status" value="1"/>
</dbReference>
<accession>A0ABD0LEC3</accession>
<keyword evidence="10" id="KW-1185">Reference proteome</keyword>
<evidence type="ECO:0000313" key="9">
    <source>
        <dbReference type="EMBL" id="KAK7497912.1"/>
    </source>
</evidence>
<dbReference type="InterPro" id="IPR008166">
    <property type="entry name" value="Glyco_transf_92"/>
</dbReference>
<reference evidence="9 10" key="1">
    <citation type="journal article" date="2023" name="Sci. Data">
        <title>Genome assembly of the Korean intertidal mud-creeper Batillaria attramentaria.</title>
        <authorList>
            <person name="Patra A.K."/>
            <person name="Ho P.T."/>
            <person name="Jun S."/>
            <person name="Lee S.J."/>
            <person name="Kim Y."/>
            <person name="Won Y.J."/>
        </authorList>
    </citation>
    <scope>NUCLEOTIDE SEQUENCE [LARGE SCALE GENOMIC DNA]</scope>
    <source>
        <strain evidence="9">Wonlab-2016</strain>
    </source>
</reference>
<dbReference type="EMBL" id="JACVVK020000054">
    <property type="protein sequence ID" value="KAK7497912.1"/>
    <property type="molecule type" value="Genomic_DNA"/>
</dbReference>
<proteinExistence type="inferred from homology"/>
<keyword evidence="6" id="KW-1133">Transmembrane helix</keyword>
<evidence type="ECO:0000256" key="7">
    <source>
        <dbReference type="ARBA" id="ARBA00023136"/>
    </source>
</evidence>